<dbReference type="Gene3D" id="3.40.50.300">
    <property type="entry name" value="P-loop containing nucleotide triphosphate hydrolases"/>
    <property type="match status" value="1"/>
</dbReference>
<keyword evidence="1" id="KW-0479">Metal-binding</keyword>
<dbReference type="SUPFAM" id="SSF52540">
    <property type="entry name" value="P-loop containing nucleoside triphosphate hydrolases"/>
    <property type="match status" value="1"/>
</dbReference>
<gene>
    <name evidence="3" type="ORF">STIP28_65</name>
</gene>
<dbReference type="Proteomes" id="UP000828768">
    <property type="component" value="Segment"/>
</dbReference>
<keyword evidence="1" id="KW-0255">Endonuclease</keyword>
<comment type="caution">
    <text evidence="1">Lacks conserved residue(s) required for the propagation of feature annotation.</text>
</comment>
<evidence type="ECO:0000313" key="3">
    <source>
        <dbReference type="EMBL" id="UAW01107.1"/>
    </source>
</evidence>
<sequence>MNLQELEAKMKGDFRVFLTLVWRELDLPKPTRAQLAIAEYLQHGPKRLQISAFRGVGKSWITAAFVLWVLFNDPDKKVMVISASKERADNFSIFCQKLILDIPWLNHLGPKDSDQRWSRISFDVGPAKPHQAPSVKSVGITGQMTGSRAHLMIFDDVEVPANSATDMQREKLLQLVTEGESILTPDDTSRILFLGTPQSVFTIYRKLAERSYRPFVWPARYPKNMAGYEGLLAPQLVEDIEQGVEAGTPTDSRFSDLDLIEREAAMGRSNFQLQFMLDTSLSDAEKFPLKFQDLIITPLGMECAERYAWSADPRYMIKDLNPVGLPGDRFYGPMFIDEGICPYAETIVSVDPSGRGTDETVAVVLSQANGYIFVRDLRAYHDGYSDDTLSSVVRLGKRFGATKLLVESNFGDGMIMELFKRHLMQQQAGMDAEEVRATSNKEARIIDTLEPVMNQHKLIIDPKVWEYDYSSNPDAPPEKRLEYMLGYQMSRMCREKGAVKHDDRVDALSQGVQYFIDSLAQSAHRAQANRKHEEWLAMEQAFENNPHLATDALVLGRSFKGITSAQNKVWDWV</sequence>
<dbReference type="EMBL" id="MZ803112">
    <property type="protein sequence ID" value="UAW01107.1"/>
    <property type="molecule type" value="Genomic_DNA"/>
</dbReference>
<feature type="binding site" evidence="1">
    <location>
        <position position="407"/>
    </location>
    <ligand>
        <name>Mg(2+)</name>
        <dbReference type="ChEBI" id="CHEBI:18420"/>
        <label>2</label>
        <note>catalytic; for nuclease activity</note>
    </ligand>
</feature>
<dbReference type="InterPro" id="IPR047987">
    <property type="entry name" value="Gp19-like_virus"/>
</dbReference>
<comment type="subunit">
    <text evidence="1">Homopentamer. Interacts with the terminase small subunit; the active complex is probably heterooligomeric. Interacts with the portal protein.</text>
</comment>
<protein>
    <recommendedName>
        <fullName evidence="1">Terminase, large subunit</fullName>
    </recommendedName>
    <alternativeName>
        <fullName evidence="1">DNA-packaging protein</fullName>
    </alternativeName>
    <domain>
        <recommendedName>
            <fullName evidence="1">ATPase</fullName>
            <ecNumber evidence="1">3.6.4.-</ecNumber>
        </recommendedName>
    </domain>
    <domain>
        <recommendedName>
            <fullName evidence="1">Endonuclease</fullName>
            <ecNumber evidence="1">3.1.21.-</ecNumber>
        </recommendedName>
    </domain>
</protein>
<keyword evidence="1" id="KW-0378">Hydrolase</keyword>
<dbReference type="Gene3D" id="3.30.420.240">
    <property type="match status" value="1"/>
</dbReference>
<evidence type="ECO:0000313" key="4">
    <source>
        <dbReference type="Proteomes" id="UP000828768"/>
    </source>
</evidence>
<proteinExistence type="inferred from homology"/>
<feature type="binding site" evidence="1">
    <location>
        <position position="506"/>
    </location>
    <ligand>
        <name>Mg(2+)</name>
        <dbReference type="ChEBI" id="CHEBI:18420"/>
        <label>1</label>
        <note>catalytic; for nuclease activity</note>
    </ligand>
</feature>
<dbReference type="InterPro" id="IPR054762">
    <property type="entry name" value="Gp19_RNaseH-like"/>
</dbReference>
<feature type="short sequence motif" description="Walker A motif" evidence="1">
    <location>
        <begin position="52"/>
        <end position="59"/>
    </location>
</feature>
<dbReference type="GO" id="GO:0004519">
    <property type="term" value="F:endonuclease activity"/>
    <property type="evidence" value="ECO:0007669"/>
    <property type="project" value="UniProtKB-UniRule"/>
</dbReference>
<comment type="domain">
    <text evidence="1">The ATPase region is in the N-terminus, whereas the nuclease region is in the central part. The C-terminus is involved in prohead binding.</text>
</comment>
<dbReference type="GO" id="GO:0016887">
    <property type="term" value="F:ATP hydrolysis activity"/>
    <property type="evidence" value="ECO:0007669"/>
    <property type="project" value="InterPro"/>
</dbReference>
<keyword evidence="4" id="KW-1185">Reference proteome</keyword>
<keyword evidence="1" id="KW-1188">Viral release from host cell</keyword>
<evidence type="ECO:0000256" key="1">
    <source>
        <dbReference type="HAMAP-Rule" id="MF_04147"/>
    </source>
</evidence>
<accession>A0AAE9BP19</accession>
<dbReference type="InterPro" id="IPR044271">
    <property type="entry name" value="Terminase_large_su_gp19"/>
</dbReference>
<feature type="region of interest" description="Nuclease activity" evidence="1">
    <location>
        <begin position="331"/>
        <end position="416"/>
    </location>
</feature>
<dbReference type="GO" id="GO:0046872">
    <property type="term" value="F:metal ion binding"/>
    <property type="evidence" value="ECO:0007669"/>
    <property type="project" value="UniProtKB-UniRule"/>
</dbReference>
<feature type="domain" description="Terminase large subunit ribonuclease H-like" evidence="2">
    <location>
        <begin position="350"/>
        <end position="458"/>
    </location>
</feature>
<dbReference type="GO" id="GO:0098009">
    <property type="term" value="C:viral terminase, large subunit"/>
    <property type="evidence" value="ECO:0007669"/>
    <property type="project" value="UniProtKB-UniRule"/>
</dbReference>
<feature type="short sequence motif" description="Walker B motif" evidence="1">
    <location>
        <begin position="151"/>
        <end position="156"/>
    </location>
</feature>
<dbReference type="GO" id="GO:0051276">
    <property type="term" value="P:chromosome organization"/>
    <property type="evidence" value="ECO:0007669"/>
    <property type="project" value="UniProtKB-UniRule"/>
</dbReference>
<dbReference type="NCBIfam" id="NF033889">
    <property type="entry name" value="termin_lrg_T7"/>
    <property type="match status" value="1"/>
</dbReference>
<keyword evidence="1" id="KW-0547">Nucleotide-binding</keyword>
<dbReference type="Pfam" id="PF22530">
    <property type="entry name" value="Terminase-T7_RNaseH-like"/>
    <property type="match status" value="1"/>
</dbReference>
<organism evidence="3 4">
    <name type="scientific">Synechococcus T7-like virus S-TIP28</name>
    <dbReference type="NCBI Taxonomy" id="1332140"/>
    <lineage>
        <taxon>Viruses</taxon>
        <taxon>Duplodnaviria</taxon>
        <taxon>Heunggongvirae</taxon>
        <taxon>Uroviricota</taxon>
        <taxon>Caudoviricetes</taxon>
        <taxon>Autographivirales</taxon>
        <taxon>Autographivirales incertae sedis</taxon>
        <taxon>Tiranvirus</taxon>
        <taxon>Tiranvirus STIP28</taxon>
    </lineage>
</organism>
<feature type="binding site" evidence="1">
    <location>
        <position position="351"/>
    </location>
    <ligand>
        <name>Mg(2+)</name>
        <dbReference type="ChEBI" id="CHEBI:18420"/>
        <label>2</label>
        <note>catalytic; for nuclease activity</note>
    </ligand>
</feature>
<dbReference type="GO" id="GO:0019073">
    <property type="term" value="P:viral DNA genome packaging"/>
    <property type="evidence" value="ECO:0007669"/>
    <property type="project" value="UniProtKB-UniRule"/>
</dbReference>
<dbReference type="EC" id="3.1.21.-" evidence="1"/>
<dbReference type="EC" id="3.6.4.-" evidence="1"/>
<keyword evidence="1" id="KW-0067">ATP-binding</keyword>
<dbReference type="InterPro" id="IPR027417">
    <property type="entry name" value="P-loop_NTPase"/>
</dbReference>
<comment type="cofactor">
    <cofactor evidence="1">
        <name>Mg(2+)</name>
        <dbReference type="ChEBI" id="CHEBI:18420"/>
    </cofactor>
</comment>
<keyword evidence="1" id="KW-0540">Nuclease</keyword>
<comment type="similarity">
    <text evidence="1">Belongs to the Teseptimavirus large terminase family.</text>
</comment>
<feature type="binding site" evidence="1">
    <location>
        <position position="351"/>
    </location>
    <ligand>
        <name>Mg(2+)</name>
        <dbReference type="ChEBI" id="CHEBI:18420"/>
        <label>1</label>
        <note>catalytic; for nuclease activity</note>
    </ligand>
</feature>
<dbReference type="GO" id="GO:0005524">
    <property type="term" value="F:ATP binding"/>
    <property type="evidence" value="ECO:0007669"/>
    <property type="project" value="UniProtKB-KW"/>
</dbReference>
<dbReference type="HAMAP" id="MF_04147">
    <property type="entry name" value="TERL_T7"/>
    <property type="match status" value="1"/>
</dbReference>
<evidence type="ECO:0000259" key="2">
    <source>
        <dbReference type="Pfam" id="PF22530"/>
    </source>
</evidence>
<comment type="function">
    <text evidence="1">The terminase large subunit acts as an ATP driven molecular motor necessary for viral DNA translocation into empty capsids and as an endonuclease that cuts the viral genome at a unique and precise dsDNA sequence to initiate and to end a packaging reaction. The terminase lies at a unique vertex of the procapsid and is composed of two subunits, a small terminase subunit involved in viral DNA recognition (packaging sequence), and a large terminase subunit possessing endonucleolytic and ATPase activities. Both terminase subunits heterooligomerize and are docked on the portal protein to form the packaging machine. The terminase large subunit exhibits endonuclease activity and cleaves the viral genome concatemer. Once the DNA is packaged, the terminase detaches from the portal and gets replaced by the tail to finish maturation of the virion.</text>
</comment>
<name>A0AAE9BP19_9CAUD</name>
<keyword evidence="1" id="KW-0231">Viral genome packaging</keyword>
<reference evidence="3" key="1">
    <citation type="submission" date="2021-08" db="EMBL/GenBank/DDBJ databases">
        <authorList>
            <person name="Shitrit D."/>
            <person name="Kirzner S."/>
            <person name="Dekel-Bird N.P."/>
            <person name="Avrani S."/>
            <person name="Sabehi G."/>
            <person name="Perkarsky I."/>
            <person name="Peleg M."/>
            <person name="Tahan R."/>
            <person name="Kondratyeva K."/>
            <person name="Lindell D."/>
        </authorList>
    </citation>
    <scope>NUCLEOTIDE SEQUENCE</scope>
</reference>
<keyword evidence="1" id="KW-0460">Magnesium</keyword>